<dbReference type="Proteomes" id="UP001642464">
    <property type="component" value="Unassembled WGS sequence"/>
</dbReference>
<keyword evidence="2" id="KW-1185">Reference proteome</keyword>
<sequence>MWQRHPCHAAPQDNDYVYVLFYSPKGRLNIDISAKFEQLAREWKWSRIHFGRIDVDKDRDMSKRWVDSNMVPTNVMYKFGRPVEVKPKDFEVIRDKYQGNPDGQKWMLTKYMGEDAEGQQELNTGGGVIHSSKINKTPLLGRFNSPCFLNISGVVFHNTQDNASLSPIRSHPC</sequence>
<dbReference type="Gene3D" id="3.40.30.10">
    <property type="entry name" value="Glutaredoxin"/>
    <property type="match status" value="1"/>
</dbReference>
<proteinExistence type="predicted"/>
<dbReference type="SUPFAM" id="SSF52833">
    <property type="entry name" value="Thioredoxin-like"/>
    <property type="match status" value="1"/>
</dbReference>
<evidence type="ECO:0000313" key="2">
    <source>
        <dbReference type="Proteomes" id="UP001642464"/>
    </source>
</evidence>
<organism evidence="1 2">
    <name type="scientific">Durusdinium trenchii</name>
    <dbReference type="NCBI Taxonomy" id="1381693"/>
    <lineage>
        <taxon>Eukaryota</taxon>
        <taxon>Sar</taxon>
        <taxon>Alveolata</taxon>
        <taxon>Dinophyceae</taxon>
        <taxon>Suessiales</taxon>
        <taxon>Symbiodiniaceae</taxon>
        <taxon>Durusdinium</taxon>
    </lineage>
</organism>
<dbReference type="InterPro" id="IPR036249">
    <property type="entry name" value="Thioredoxin-like_sf"/>
</dbReference>
<gene>
    <name evidence="1" type="ORF">SCF082_LOCUS3392</name>
</gene>
<dbReference type="EMBL" id="CAXAMM010001714">
    <property type="protein sequence ID" value="CAK8993166.1"/>
    <property type="molecule type" value="Genomic_DNA"/>
</dbReference>
<reference evidence="1 2" key="1">
    <citation type="submission" date="2024-02" db="EMBL/GenBank/DDBJ databases">
        <authorList>
            <person name="Chen Y."/>
            <person name="Shah S."/>
            <person name="Dougan E. K."/>
            <person name="Thang M."/>
            <person name="Chan C."/>
        </authorList>
    </citation>
    <scope>NUCLEOTIDE SEQUENCE [LARGE SCALE GENOMIC DNA]</scope>
</reference>
<evidence type="ECO:0000313" key="1">
    <source>
        <dbReference type="EMBL" id="CAK8993166.1"/>
    </source>
</evidence>
<name>A0ABP0HSI1_9DINO</name>
<protein>
    <submittedName>
        <fullName evidence="1">Uncharacterized protein</fullName>
    </submittedName>
</protein>
<accession>A0ABP0HSI1</accession>
<comment type="caution">
    <text evidence="1">The sequence shown here is derived from an EMBL/GenBank/DDBJ whole genome shotgun (WGS) entry which is preliminary data.</text>
</comment>